<evidence type="ECO:0000259" key="5">
    <source>
        <dbReference type="Pfam" id="PF07730"/>
    </source>
</evidence>
<dbReference type="Proteomes" id="UP000309186">
    <property type="component" value="Unassembled WGS sequence"/>
</dbReference>
<dbReference type="Pfam" id="PF07730">
    <property type="entry name" value="HisKA_3"/>
    <property type="match status" value="1"/>
</dbReference>
<evidence type="ECO:0000313" key="6">
    <source>
        <dbReference type="EMBL" id="TLX47381.1"/>
    </source>
</evidence>
<evidence type="ECO:0000256" key="4">
    <source>
        <dbReference type="SAM" id="Phobius"/>
    </source>
</evidence>
<dbReference type="PANTHER" id="PTHR24421">
    <property type="entry name" value="NITRATE/NITRITE SENSOR PROTEIN NARX-RELATED"/>
    <property type="match status" value="1"/>
</dbReference>
<dbReference type="PANTHER" id="PTHR24421:SF59">
    <property type="entry name" value="OXYGEN SENSOR HISTIDINE KINASE NREB"/>
    <property type="match status" value="1"/>
</dbReference>
<sequence>MSQVIHHTTDWSASTLISWGIVTALCLLYPAGGISIYWQLPIHALILVLLWHSIRKPNEQVRVIAAVYWLSLVALIPLTNTSLVLIHMVMFTALFSVHFSWPIMSGLIGALLGEYLAYYWWLSGSLVWSTVAIWAGFALMNGVISKKIVESLNMHYQSKQNYEELKATQGMLQAMSAEQERLHISHELHDALGHKLTALSINLDYLKRTADDSSKEMLSSCHQISQEILEEVREIVSSQRRGRGALKLSLENLISQTPNLQCSVHLVKELENLNGTPALCIVRFCQEMINNTLKHTQASELNFSIRVSNESVSMIEAEASHNQPEHVLPIKKNGLKGLSERLGAVGGTFFQEIEDGILVNQIRLPFKEQECCDD</sequence>
<dbReference type="GO" id="GO:0000155">
    <property type="term" value="F:phosphorelay sensor kinase activity"/>
    <property type="evidence" value="ECO:0007669"/>
    <property type="project" value="InterPro"/>
</dbReference>
<dbReference type="Gene3D" id="1.20.5.1930">
    <property type="match status" value="1"/>
</dbReference>
<dbReference type="OrthoDB" id="9797605at2"/>
<dbReference type="RefSeq" id="WP_138480506.1">
    <property type="nucleotide sequence ID" value="NZ_PPSW01000012.1"/>
</dbReference>
<feature type="transmembrane region" description="Helical" evidence="4">
    <location>
        <begin position="12"/>
        <end position="30"/>
    </location>
</feature>
<evidence type="ECO:0000256" key="3">
    <source>
        <dbReference type="ARBA" id="ARBA00023012"/>
    </source>
</evidence>
<keyword evidence="3" id="KW-0902">Two-component regulatory system</keyword>
<organism evidence="6 7">
    <name type="scientific">Pseudoalteromonas phenolica</name>
    <dbReference type="NCBI Taxonomy" id="161398"/>
    <lineage>
        <taxon>Bacteria</taxon>
        <taxon>Pseudomonadati</taxon>
        <taxon>Pseudomonadota</taxon>
        <taxon>Gammaproteobacteria</taxon>
        <taxon>Alteromonadales</taxon>
        <taxon>Pseudoalteromonadaceae</taxon>
        <taxon>Pseudoalteromonas</taxon>
    </lineage>
</organism>
<dbReference type="GO" id="GO:0046983">
    <property type="term" value="F:protein dimerization activity"/>
    <property type="evidence" value="ECO:0007669"/>
    <property type="project" value="InterPro"/>
</dbReference>
<keyword evidence="1" id="KW-0808">Transferase</keyword>
<name>A0A5R9Q2K0_9GAMM</name>
<feature type="domain" description="Signal transduction histidine kinase subgroup 3 dimerisation and phosphoacceptor" evidence="5">
    <location>
        <begin position="180"/>
        <end position="240"/>
    </location>
</feature>
<gene>
    <name evidence="6" type="ORF">C1E24_08480</name>
</gene>
<feature type="transmembrane region" description="Helical" evidence="4">
    <location>
        <begin position="66"/>
        <end position="99"/>
    </location>
</feature>
<reference evidence="6 7" key="1">
    <citation type="submission" date="2018-01" db="EMBL/GenBank/DDBJ databases">
        <title>Co-occurrence of chitin degradation, pigmentation and bioactivity in marine Pseudoalteromonas.</title>
        <authorList>
            <person name="Paulsen S."/>
            <person name="Gram L."/>
            <person name="Machado H."/>
        </authorList>
    </citation>
    <scope>NUCLEOTIDE SEQUENCE [LARGE SCALE GENOMIC DNA]</scope>
    <source>
        <strain evidence="6 7">S3663</strain>
    </source>
</reference>
<evidence type="ECO:0000256" key="1">
    <source>
        <dbReference type="ARBA" id="ARBA00022679"/>
    </source>
</evidence>
<dbReference type="InterPro" id="IPR050482">
    <property type="entry name" value="Sensor_HK_TwoCompSys"/>
</dbReference>
<feature type="transmembrane region" description="Helical" evidence="4">
    <location>
        <begin position="119"/>
        <end position="144"/>
    </location>
</feature>
<keyword evidence="4" id="KW-0472">Membrane</keyword>
<keyword evidence="4" id="KW-1133">Transmembrane helix</keyword>
<proteinExistence type="predicted"/>
<evidence type="ECO:0000313" key="7">
    <source>
        <dbReference type="Proteomes" id="UP000309186"/>
    </source>
</evidence>
<dbReference type="EMBL" id="PPSW01000012">
    <property type="protein sequence ID" value="TLX47381.1"/>
    <property type="molecule type" value="Genomic_DNA"/>
</dbReference>
<protein>
    <submittedName>
        <fullName evidence="6">Histidine kinase</fullName>
    </submittedName>
</protein>
<dbReference type="AlphaFoldDB" id="A0A5R9Q2K0"/>
<dbReference type="InterPro" id="IPR011712">
    <property type="entry name" value="Sig_transdc_His_kin_sub3_dim/P"/>
</dbReference>
<comment type="caution">
    <text evidence="6">The sequence shown here is derived from an EMBL/GenBank/DDBJ whole genome shotgun (WGS) entry which is preliminary data.</text>
</comment>
<evidence type="ECO:0000256" key="2">
    <source>
        <dbReference type="ARBA" id="ARBA00022777"/>
    </source>
</evidence>
<dbReference type="InterPro" id="IPR036890">
    <property type="entry name" value="HATPase_C_sf"/>
</dbReference>
<dbReference type="GO" id="GO:0016020">
    <property type="term" value="C:membrane"/>
    <property type="evidence" value="ECO:0007669"/>
    <property type="project" value="InterPro"/>
</dbReference>
<accession>A0A5R9Q2K0</accession>
<keyword evidence="2 6" id="KW-0418">Kinase</keyword>
<keyword evidence="4" id="KW-0812">Transmembrane</keyword>
<dbReference type="Gene3D" id="3.30.565.10">
    <property type="entry name" value="Histidine kinase-like ATPase, C-terminal domain"/>
    <property type="match status" value="1"/>
</dbReference>